<sequence>MRVEMNLDIQHCHDDIDTKIAEFKQDADKMNELNLFLDSVLEEAQRNAEVKLQSKLDEERPKNGNKLLSGIKQHRMVTRTRGIVLRIFEAICNCTNSATIPGQRPATAPANVGSTSKN</sequence>
<feature type="region of interest" description="Disordered" evidence="1">
    <location>
        <begin position="99"/>
        <end position="118"/>
    </location>
</feature>
<proteinExistence type="predicted"/>
<dbReference type="AlphaFoldDB" id="A0A182KF30"/>
<reference evidence="3" key="1">
    <citation type="submission" date="2013-03" db="EMBL/GenBank/DDBJ databases">
        <title>The Genome Sequence of Anopheles christyi ACHKN1017.</title>
        <authorList>
            <consortium name="The Broad Institute Genomics Platform"/>
            <person name="Neafsey D.E."/>
            <person name="Besansky N."/>
            <person name="Walker B."/>
            <person name="Young S.K."/>
            <person name="Zeng Q."/>
            <person name="Gargeya S."/>
            <person name="Fitzgerald M."/>
            <person name="Haas B."/>
            <person name="Abouelleil A."/>
            <person name="Allen A.W."/>
            <person name="Alvarado L."/>
            <person name="Arachchi H.M."/>
            <person name="Berlin A.M."/>
            <person name="Chapman S.B."/>
            <person name="Gainer-Dewar J."/>
            <person name="Goldberg J."/>
            <person name="Griggs A."/>
            <person name="Gujja S."/>
            <person name="Hansen M."/>
            <person name="Howarth C."/>
            <person name="Imamovic A."/>
            <person name="Ireland A."/>
            <person name="Larimer J."/>
            <person name="McCowan C."/>
            <person name="Murphy C."/>
            <person name="Pearson M."/>
            <person name="Poon T.W."/>
            <person name="Priest M."/>
            <person name="Roberts A."/>
            <person name="Saif S."/>
            <person name="Shea T."/>
            <person name="Sisk P."/>
            <person name="Sykes S."/>
            <person name="Wortman J."/>
            <person name="Nusbaum C."/>
            <person name="Birren B."/>
        </authorList>
    </citation>
    <scope>NUCLEOTIDE SEQUENCE [LARGE SCALE GENOMIC DNA]</scope>
    <source>
        <strain evidence="3">ACHKN1017</strain>
    </source>
</reference>
<dbReference type="VEuPathDB" id="VectorBase:ACHR009369"/>
<organism evidence="2 3">
    <name type="scientific">Anopheles christyi</name>
    <dbReference type="NCBI Taxonomy" id="43041"/>
    <lineage>
        <taxon>Eukaryota</taxon>
        <taxon>Metazoa</taxon>
        <taxon>Ecdysozoa</taxon>
        <taxon>Arthropoda</taxon>
        <taxon>Hexapoda</taxon>
        <taxon>Insecta</taxon>
        <taxon>Pterygota</taxon>
        <taxon>Neoptera</taxon>
        <taxon>Endopterygota</taxon>
        <taxon>Diptera</taxon>
        <taxon>Nematocera</taxon>
        <taxon>Culicoidea</taxon>
        <taxon>Culicidae</taxon>
        <taxon>Anophelinae</taxon>
        <taxon>Anopheles</taxon>
    </lineage>
</organism>
<reference evidence="2" key="2">
    <citation type="submission" date="2020-05" db="UniProtKB">
        <authorList>
            <consortium name="EnsemblMetazoa"/>
        </authorList>
    </citation>
    <scope>IDENTIFICATION</scope>
    <source>
        <strain evidence="2">ACHKN1017</strain>
    </source>
</reference>
<evidence type="ECO:0000313" key="3">
    <source>
        <dbReference type="Proteomes" id="UP000075881"/>
    </source>
</evidence>
<name>A0A182KF30_9DIPT</name>
<evidence type="ECO:0000256" key="1">
    <source>
        <dbReference type="SAM" id="MobiDB-lite"/>
    </source>
</evidence>
<dbReference type="Proteomes" id="UP000075881">
    <property type="component" value="Unassembled WGS sequence"/>
</dbReference>
<accession>A0A182KF30</accession>
<keyword evidence="3" id="KW-1185">Reference proteome</keyword>
<dbReference type="EnsemblMetazoa" id="ACHR009369-RA">
    <property type="protein sequence ID" value="ACHR009369-PA"/>
    <property type="gene ID" value="ACHR009369"/>
</dbReference>
<protein>
    <submittedName>
        <fullName evidence="2">Uncharacterized protein</fullName>
    </submittedName>
</protein>
<evidence type="ECO:0000313" key="2">
    <source>
        <dbReference type="EnsemblMetazoa" id="ACHR009369-PA"/>
    </source>
</evidence>